<accession>A0A9E5MJN8</accession>
<dbReference type="RefSeq" id="WP_152582075.1">
    <property type="nucleotide sequence ID" value="NZ_VIKT02000003.1"/>
</dbReference>
<proteinExistence type="predicted"/>
<dbReference type="EMBL" id="VIKT02000003">
    <property type="protein sequence ID" value="NHF62059.1"/>
    <property type="molecule type" value="Genomic_DNA"/>
</dbReference>
<evidence type="ECO:0000313" key="1">
    <source>
        <dbReference type="EMBL" id="NHF62059.1"/>
    </source>
</evidence>
<gene>
    <name evidence="1" type="ORF">FK219_002200</name>
</gene>
<protein>
    <submittedName>
        <fullName evidence="1">Uncharacterized protein</fullName>
    </submittedName>
</protein>
<comment type="caution">
    <text evidence="1">The sequence shown here is derived from an EMBL/GenBank/DDBJ whole genome shotgun (WGS) entry which is preliminary data.</text>
</comment>
<organism evidence="1 2">
    <name type="scientific">Microcella pacifica</name>
    <dbReference type="NCBI Taxonomy" id="2591847"/>
    <lineage>
        <taxon>Bacteria</taxon>
        <taxon>Bacillati</taxon>
        <taxon>Actinomycetota</taxon>
        <taxon>Actinomycetes</taxon>
        <taxon>Micrococcales</taxon>
        <taxon>Microbacteriaceae</taxon>
        <taxon>Microcella</taxon>
    </lineage>
</organism>
<name>A0A9E5MJN8_9MICO</name>
<reference evidence="1 2" key="1">
    <citation type="submission" date="2019-06" db="EMBL/GenBank/DDBJ databases">
        <authorList>
            <person name="De-Chao Zhang Q."/>
        </authorList>
    </citation>
    <scope>NUCLEOTIDE SEQUENCE [LARGE SCALE GENOMIC DNA]</scope>
    <source>
        <strain evidence="1 2">KN1116</strain>
    </source>
</reference>
<reference evidence="1 2" key="2">
    <citation type="submission" date="2020-03" db="EMBL/GenBank/DDBJ databases">
        <title>Chryseoglobus sp. isolated from a deep-sea seamount.</title>
        <authorList>
            <person name="Zhang D.-C."/>
        </authorList>
    </citation>
    <scope>NUCLEOTIDE SEQUENCE [LARGE SCALE GENOMIC DNA]</scope>
    <source>
        <strain evidence="1 2">KN1116</strain>
    </source>
</reference>
<dbReference type="Proteomes" id="UP000818266">
    <property type="component" value="Unassembled WGS sequence"/>
</dbReference>
<keyword evidence="2" id="KW-1185">Reference proteome</keyword>
<dbReference type="AlphaFoldDB" id="A0A9E5MJN8"/>
<evidence type="ECO:0000313" key="2">
    <source>
        <dbReference type="Proteomes" id="UP000818266"/>
    </source>
</evidence>
<sequence>MSDQFSPDPQLVRQVEIDLNRRTVSADDLYLKRMGLFTNDRMVANKIAYAEQTAEYSELGYWTTKAERNYFLTARPTALEAFQLLYRHARNAPIMPSPIALELLEYVEDSEQMDELAWSSEYRSLTLFWMSKEQEQSLRRAPEVVVALSKVMEPVAKAQGLSWPMNPMQLRVLWRMLRLCEDERAFSWEYLQDVCSSSWFLSLERRPKKSGVS</sequence>